<evidence type="ECO:0000313" key="2">
    <source>
        <dbReference type="EMBL" id="GGW79740.1"/>
    </source>
</evidence>
<keyword evidence="1" id="KW-0732">Signal</keyword>
<dbReference type="AlphaFoldDB" id="A0A918MWI6"/>
<dbReference type="Proteomes" id="UP000608345">
    <property type="component" value="Unassembled WGS sequence"/>
</dbReference>
<dbReference type="RefSeq" id="WP_189384066.1">
    <property type="nucleotide sequence ID" value="NZ_BAABFY010000007.1"/>
</dbReference>
<reference evidence="2" key="1">
    <citation type="journal article" date="2014" name="Int. J. Syst. Evol. Microbiol.">
        <title>Complete genome sequence of Corynebacterium casei LMG S-19264T (=DSM 44701T), isolated from a smear-ripened cheese.</title>
        <authorList>
            <consortium name="US DOE Joint Genome Institute (JGI-PGF)"/>
            <person name="Walter F."/>
            <person name="Albersmeier A."/>
            <person name="Kalinowski J."/>
            <person name="Ruckert C."/>
        </authorList>
    </citation>
    <scope>NUCLEOTIDE SEQUENCE</scope>
    <source>
        <strain evidence="2">KCTC 23732</strain>
    </source>
</reference>
<comment type="caution">
    <text evidence="2">The sequence shown here is derived from an EMBL/GenBank/DDBJ whole genome shotgun (WGS) entry which is preliminary data.</text>
</comment>
<proteinExistence type="predicted"/>
<name>A0A918MWI6_9BURK</name>
<evidence type="ECO:0000313" key="3">
    <source>
        <dbReference type="Proteomes" id="UP000608345"/>
    </source>
</evidence>
<feature type="chain" id="PRO_5037482821" evidence="1">
    <location>
        <begin position="21"/>
        <end position="509"/>
    </location>
</feature>
<reference evidence="2" key="2">
    <citation type="submission" date="2020-09" db="EMBL/GenBank/DDBJ databases">
        <authorList>
            <person name="Sun Q."/>
            <person name="Kim S."/>
        </authorList>
    </citation>
    <scope>NUCLEOTIDE SEQUENCE</scope>
    <source>
        <strain evidence="2">KCTC 23732</strain>
    </source>
</reference>
<protein>
    <submittedName>
        <fullName evidence="2">Uncharacterized protein</fullName>
    </submittedName>
</protein>
<dbReference type="EMBL" id="BMYS01000003">
    <property type="protein sequence ID" value="GGW79740.1"/>
    <property type="molecule type" value="Genomic_DNA"/>
</dbReference>
<keyword evidence="3" id="KW-1185">Reference proteome</keyword>
<feature type="signal peptide" evidence="1">
    <location>
        <begin position="1"/>
        <end position="20"/>
    </location>
</feature>
<sequence length="509" mass="54308">MNTRLLATFSLSLCITGTVAAQGMQRSIMPPPTSIFPASSLQGSVSATGPRWVSKKTTASSNSSSLSSVEKGLIKTGDAVTYAPIGSAIDELEGVAQDHARQMNDIAAGTAAEGQKSVDKAAARYKQNPSNRRLIDKKVADREMGKKVAEAGKQADAAAKKASFLANLGKVLNILDFVSVAAQGAGYLSVGDTTGAAGVMASEISKKTAEGIGALGGGAIIPFVGSVGGAALGNAAWERYVKPEIEKREQALREAEFRREILNKPWLTPKEFIDSKGHVRNLEEDQYVERGSGLVRRRTPEEQAGFERAEYTKWRNQKTWEKINQEHAEGKIDDEQMTELQVSYAGRSLAEPWEPPGFSFVSIHPPANEPQTTNAPPTADELIAGIAPVQLTASGSITETFPTAKIVTTFEFAFWNLGAYSPKHGKAVLKISSSHDEPNVLVGTFSGGPNGTLSFSGDGDTQTFQVSNGTHVIAEMERLVNDGADVESITLTLPLSNPSAFDDWPKALK</sequence>
<organism evidence="2 3">
    <name type="scientific">Advenella faeciporci</name>
    <dbReference type="NCBI Taxonomy" id="797535"/>
    <lineage>
        <taxon>Bacteria</taxon>
        <taxon>Pseudomonadati</taxon>
        <taxon>Pseudomonadota</taxon>
        <taxon>Betaproteobacteria</taxon>
        <taxon>Burkholderiales</taxon>
        <taxon>Alcaligenaceae</taxon>
    </lineage>
</organism>
<accession>A0A918MWI6</accession>
<evidence type="ECO:0000256" key="1">
    <source>
        <dbReference type="SAM" id="SignalP"/>
    </source>
</evidence>
<gene>
    <name evidence="2" type="ORF">GCM10011450_06920</name>
</gene>